<feature type="region of interest" description="Disordered" evidence="1">
    <location>
        <begin position="650"/>
        <end position="739"/>
    </location>
</feature>
<feature type="region of interest" description="Disordered" evidence="1">
    <location>
        <begin position="174"/>
        <end position="245"/>
    </location>
</feature>
<accession>A0ABY6UQ68</accession>
<keyword evidence="3" id="KW-1185">Reference proteome</keyword>
<reference evidence="2 3" key="1">
    <citation type="submission" date="2019-06" db="EMBL/GenBank/DDBJ databases">
        <authorList>
            <person name="Broberg M."/>
        </authorList>
    </citation>
    <scope>NUCLEOTIDE SEQUENCE [LARGE SCALE GENOMIC DNA]</scope>
</reference>
<dbReference type="Proteomes" id="UP000766486">
    <property type="component" value="Unassembled WGS sequence"/>
</dbReference>
<feature type="compositionally biased region" description="Low complexity" evidence="1">
    <location>
        <begin position="727"/>
        <end position="739"/>
    </location>
</feature>
<comment type="caution">
    <text evidence="2">The sequence shown here is derived from an EMBL/GenBank/DDBJ whole genome shotgun (WGS) entry which is preliminary data.</text>
</comment>
<feature type="region of interest" description="Disordered" evidence="1">
    <location>
        <begin position="519"/>
        <end position="571"/>
    </location>
</feature>
<feature type="region of interest" description="Disordered" evidence="1">
    <location>
        <begin position="103"/>
        <end position="148"/>
    </location>
</feature>
<gene>
    <name evidence="2" type="ORF">CLO192961_LOCUS318767</name>
</gene>
<evidence type="ECO:0000313" key="3">
    <source>
        <dbReference type="Proteomes" id="UP000766486"/>
    </source>
</evidence>
<protein>
    <submittedName>
        <fullName evidence="2">Uncharacterized protein</fullName>
    </submittedName>
</protein>
<proteinExistence type="predicted"/>
<sequence>MSFLEKHPGMEPENMVSINSHISPELNNPAWSLPQSVNDGFSTNTNSMPHDLQDSSYTTFDSNALYPSLNTPYPTPNILSPVTTPYIQTKGVSSPIGFGGNHGFSFGPGLQPLRPQPAPSSSNSQVHDQTMFSNSNLQPQGPHPMPPYAYPNPPVFQHIPPHLNIARQNVHGRMTYPGTYHSSPRGPTAHTVPGSYSRFRLETPKAHRREKRERETSESDSESESKPKKAKRSRANEPAPEYNIRWPRPPSWGVADDGSPLFVYNDDGQLRTDIKYTAEDIRNYIDNCPRKLKILIQQSPTQVSKRLDDSNKCMWIGCIKQEHKIDVGFFRVAFDEFYKQSKSGRRNPLKPTAVMHLWCYEQCFDPLVDYHHHKLKPDVRRLRKENRNPMGIIHKGKKIVQEALKPWLINSEFSEGTREYTSSLSYALNQYHQAIRSDNKKAEQEKNKGRTTKCKIHVHLGDLMQHCLKNGKLKQDLRQKDLPVNQFQFRPRPEKLRKIFVDEDSDSDTGSEILEAVTEEGGAMALPEERSNALKPLGEKGVNSRTPAAGVGARQKGSCPEADGAENEAPKETVRGGVERGGITREKATSFELKLPTPECSTDPGLVLEDLGSPSGAFSPTDHIEEGTTNITAEEIDRLFEDLPLFEELPVAEELPESKELSEPKKLPEAKEVPEPQELPEPKELPEPNELPEAKEVPEPQELPESKELPEAGKPSDVEDSSGSGGSQEAEAGPSGASC</sequence>
<feature type="compositionally biased region" description="Polar residues" evidence="1">
    <location>
        <begin position="119"/>
        <end position="138"/>
    </location>
</feature>
<feature type="region of interest" description="Disordered" evidence="1">
    <location>
        <begin position="595"/>
        <end position="628"/>
    </location>
</feature>
<feature type="compositionally biased region" description="Basic and acidic residues" evidence="1">
    <location>
        <begin position="212"/>
        <end position="227"/>
    </location>
</feature>
<organism evidence="2 3">
    <name type="scientific">Bionectria ochroleuca</name>
    <name type="common">Gliocladium roseum</name>
    <dbReference type="NCBI Taxonomy" id="29856"/>
    <lineage>
        <taxon>Eukaryota</taxon>
        <taxon>Fungi</taxon>
        <taxon>Dikarya</taxon>
        <taxon>Ascomycota</taxon>
        <taxon>Pezizomycotina</taxon>
        <taxon>Sordariomycetes</taxon>
        <taxon>Hypocreomycetidae</taxon>
        <taxon>Hypocreales</taxon>
        <taxon>Bionectriaceae</taxon>
        <taxon>Clonostachys</taxon>
    </lineage>
</organism>
<name>A0ABY6UQ68_BIOOC</name>
<evidence type="ECO:0000313" key="2">
    <source>
        <dbReference type="EMBL" id="VUC32004.1"/>
    </source>
</evidence>
<dbReference type="EMBL" id="CABFNS010000838">
    <property type="protein sequence ID" value="VUC32004.1"/>
    <property type="molecule type" value="Genomic_DNA"/>
</dbReference>
<feature type="compositionally biased region" description="Basic and acidic residues" evidence="1">
    <location>
        <begin position="656"/>
        <end position="717"/>
    </location>
</feature>
<evidence type="ECO:0000256" key="1">
    <source>
        <dbReference type="SAM" id="MobiDB-lite"/>
    </source>
</evidence>